<dbReference type="EMBL" id="MHWS01000026">
    <property type="protein sequence ID" value="OHB11642.1"/>
    <property type="molecule type" value="Genomic_DNA"/>
</dbReference>
<evidence type="ECO:0000313" key="2">
    <source>
        <dbReference type="Proteomes" id="UP000177276"/>
    </source>
</evidence>
<evidence type="ECO:0000313" key="1">
    <source>
        <dbReference type="EMBL" id="OHB11642.1"/>
    </source>
</evidence>
<proteinExistence type="predicted"/>
<sequence length="328" mass="36215">MWNKFYDSVDGIDFDKKGGIRMTIRQFINAEIEKLREKTKETTAALAILDNPNSSVAEKTRVMRFLFVANQALWAELFELTKPTNRKKVSVASLAPVVVSPVTRPIISTTATIPPRTLAQEKTPERRRDVWLGILSGFLDGKRIDPIKTCAFTTSIFQSGVRLDREHWEKFFVAMKKAARCGLPIFNSKASSENGFAKAPSDLVNDFVFGQDGLMVVLMVGISELNKDDKMIPRLVAQAWILVAALSAIECQMDEFDMAKIDDLLRLIKGVDGPDRLIREIQSFLPDCTGGPTTLAGGLRIVGDLNAVVRPVISEQKAPELAATSTGS</sequence>
<gene>
    <name evidence="1" type="ORF">A3G46_03005</name>
</gene>
<comment type="caution">
    <text evidence="1">The sequence shown here is derived from an EMBL/GenBank/DDBJ whole genome shotgun (WGS) entry which is preliminary data.</text>
</comment>
<dbReference type="AlphaFoldDB" id="A0A1G2UQN5"/>
<protein>
    <submittedName>
        <fullName evidence="1">Uncharacterized protein</fullName>
    </submittedName>
</protein>
<organism evidence="1 2">
    <name type="scientific">Candidatus Zambryskibacteria bacterium RIFCSPLOWO2_12_FULL_39_16</name>
    <dbReference type="NCBI Taxonomy" id="1802775"/>
    <lineage>
        <taxon>Bacteria</taxon>
        <taxon>Candidatus Zambryskiibacteriota</taxon>
    </lineage>
</organism>
<dbReference type="Proteomes" id="UP000177276">
    <property type="component" value="Unassembled WGS sequence"/>
</dbReference>
<accession>A0A1G2UQN5</accession>
<name>A0A1G2UQN5_9BACT</name>
<reference evidence="1 2" key="1">
    <citation type="journal article" date="2016" name="Nat. Commun.">
        <title>Thousands of microbial genomes shed light on interconnected biogeochemical processes in an aquifer system.</title>
        <authorList>
            <person name="Anantharaman K."/>
            <person name="Brown C.T."/>
            <person name="Hug L.A."/>
            <person name="Sharon I."/>
            <person name="Castelle C.J."/>
            <person name="Probst A.J."/>
            <person name="Thomas B.C."/>
            <person name="Singh A."/>
            <person name="Wilkins M.J."/>
            <person name="Karaoz U."/>
            <person name="Brodie E.L."/>
            <person name="Williams K.H."/>
            <person name="Hubbard S.S."/>
            <person name="Banfield J.F."/>
        </authorList>
    </citation>
    <scope>NUCLEOTIDE SEQUENCE [LARGE SCALE GENOMIC DNA]</scope>
</reference>